<reference evidence="1" key="1">
    <citation type="submission" date="2020-07" db="EMBL/GenBank/DDBJ databases">
        <title>The High-quality genome of the commercially important snow crab, Chionoecetes opilio.</title>
        <authorList>
            <person name="Jeong J.-H."/>
            <person name="Ryu S."/>
        </authorList>
    </citation>
    <scope>NUCLEOTIDE SEQUENCE</scope>
    <source>
        <strain evidence="1">MADBK_172401_WGS</strain>
        <tissue evidence="1">Digestive gland</tissue>
    </source>
</reference>
<keyword evidence="2" id="KW-1185">Reference proteome</keyword>
<sequence>MVVEQCLARPSSPCEVLCTARHGSLMILAETGISLSCQLRMELPNSIRNLRDLSLSSQFKGSMLARFYELSQANEIVCCRFCVHIKKDNFPADANPASPGPQTSPFIHWVVDRHFESLWGDYPQSIPFSIPGFPQVTRYPKTSPLLAPQSATAVWRGSQGGCDC</sequence>
<organism evidence="1 2">
    <name type="scientific">Chionoecetes opilio</name>
    <name type="common">Atlantic snow crab</name>
    <name type="synonym">Cancer opilio</name>
    <dbReference type="NCBI Taxonomy" id="41210"/>
    <lineage>
        <taxon>Eukaryota</taxon>
        <taxon>Metazoa</taxon>
        <taxon>Ecdysozoa</taxon>
        <taxon>Arthropoda</taxon>
        <taxon>Crustacea</taxon>
        <taxon>Multicrustacea</taxon>
        <taxon>Malacostraca</taxon>
        <taxon>Eumalacostraca</taxon>
        <taxon>Eucarida</taxon>
        <taxon>Decapoda</taxon>
        <taxon>Pleocyemata</taxon>
        <taxon>Brachyura</taxon>
        <taxon>Eubrachyura</taxon>
        <taxon>Majoidea</taxon>
        <taxon>Majidae</taxon>
        <taxon>Chionoecetes</taxon>
    </lineage>
</organism>
<dbReference type="EMBL" id="JACEEZ010025865">
    <property type="protein sequence ID" value="KAG0696634.1"/>
    <property type="molecule type" value="Genomic_DNA"/>
</dbReference>
<comment type="caution">
    <text evidence="1">The sequence shown here is derived from an EMBL/GenBank/DDBJ whole genome shotgun (WGS) entry which is preliminary data.</text>
</comment>
<evidence type="ECO:0000313" key="2">
    <source>
        <dbReference type="Proteomes" id="UP000770661"/>
    </source>
</evidence>
<gene>
    <name evidence="1" type="ORF">GWK47_026460</name>
</gene>
<name>A0A8J8WDR4_CHIOP</name>
<accession>A0A8J8WDR4</accession>
<dbReference type="Proteomes" id="UP000770661">
    <property type="component" value="Unassembled WGS sequence"/>
</dbReference>
<proteinExistence type="predicted"/>
<protein>
    <submittedName>
        <fullName evidence="1">Uncharacterized protein</fullName>
    </submittedName>
</protein>
<dbReference type="AlphaFoldDB" id="A0A8J8WDR4"/>
<evidence type="ECO:0000313" key="1">
    <source>
        <dbReference type="EMBL" id="KAG0696634.1"/>
    </source>
</evidence>